<evidence type="ECO:0000256" key="1">
    <source>
        <dbReference type="SAM" id="MobiDB-lite"/>
    </source>
</evidence>
<dbReference type="EMBL" id="CAJNNV010001061">
    <property type="protein sequence ID" value="CAE8584229.1"/>
    <property type="molecule type" value="Genomic_DNA"/>
</dbReference>
<proteinExistence type="predicted"/>
<feature type="non-terminal residue" evidence="2">
    <location>
        <position position="1"/>
    </location>
</feature>
<evidence type="ECO:0000313" key="3">
    <source>
        <dbReference type="Proteomes" id="UP000654075"/>
    </source>
</evidence>
<sequence length="55" mass="5590">VVQGTIQAAPSQAQVGSGSNLWQLPSPPRSCSPSPVGFPDSTRQARGRPGFGAAQ</sequence>
<accession>A0A813D6U0</accession>
<protein>
    <submittedName>
        <fullName evidence="2">Uncharacterized protein</fullName>
    </submittedName>
</protein>
<gene>
    <name evidence="2" type="ORF">PGLA1383_LOCUS3166</name>
</gene>
<feature type="compositionally biased region" description="Polar residues" evidence="1">
    <location>
        <begin position="1"/>
        <end position="23"/>
    </location>
</feature>
<keyword evidence="3" id="KW-1185">Reference proteome</keyword>
<feature type="region of interest" description="Disordered" evidence="1">
    <location>
        <begin position="1"/>
        <end position="55"/>
    </location>
</feature>
<dbReference type="AlphaFoldDB" id="A0A813D6U0"/>
<evidence type="ECO:0000313" key="2">
    <source>
        <dbReference type="EMBL" id="CAE8584229.1"/>
    </source>
</evidence>
<organism evidence="2 3">
    <name type="scientific">Polarella glacialis</name>
    <name type="common">Dinoflagellate</name>
    <dbReference type="NCBI Taxonomy" id="89957"/>
    <lineage>
        <taxon>Eukaryota</taxon>
        <taxon>Sar</taxon>
        <taxon>Alveolata</taxon>
        <taxon>Dinophyceae</taxon>
        <taxon>Suessiales</taxon>
        <taxon>Suessiaceae</taxon>
        <taxon>Polarella</taxon>
    </lineage>
</organism>
<name>A0A813D6U0_POLGL</name>
<reference evidence="2" key="1">
    <citation type="submission" date="2021-02" db="EMBL/GenBank/DDBJ databases">
        <authorList>
            <person name="Dougan E. K."/>
            <person name="Rhodes N."/>
            <person name="Thang M."/>
            <person name="Chan C."/>
        </authorList>
    </citation>
    <scope>NUCLEOTIDE SEQUENCE</scope>
</reference>
<feature type="non-terminal residue" evidence="2">
    <location>
        <position position="55"/>
    </location>
</feature>
<dbReference type="Proteomes" id="UP000654075">
    <property type="component" value="Unassembled WGS sequence"/>
</dbReference>
<comment type="caution">
    <text evidence="2">The sequence shown here is derived from an EMBL/GenBank/DDBJ whole genome shotgun (WGS) entry which is preliminary data.</text>
</comment>